<sequence length="107" mass="12780">MLLVPPTLLWCPIHGIFCPLLRWIHLRVHLHIIYLFLQLIQHINARKCSIITHGHRLPLGEWWLWCCHLLLTNTQTHVIPHTWLTLQITQFQTIPPIPQRCIPRRPC</sequence>
<protein>
    <submittedName>
        <fullName evidence="1">Uncharacterized protein</fullName>
    </submittedName>
</protein>
<proteinExistence type="predicted"/>
<organism evidence="1">
    <name type="scientific">Lutzomyia longipalpis</name>
    <name type="common">Sand fly</name>
    <dbReference type="NCBI Taxonomy" id="7200"/>
    <lineage>
        <taxon>Eukaryota</taxon>
        <taxon>Metazoa</taxon>
        <taxon>Ecdysozoa</taxon>
        <taxon>Arthropoda</taxon>
        <taxon>Hexapoda</taxon>
        <taxon>Insecta</taxon>
        <taxon>Pterygota</taxon>
        <taxon>Neoptera</taxon>
        <taxon>Endopterygota</taxon>
        <taxon>Diptera</taxon>
        <taxon>Nematocera</taxon>
        <taxon>Psychodoidea</taxon>
        <taxon>Psychodidae</taxon>
        <taxon>Lutzomyia</taxon>
        <taxon>Lutzomyia</taxon>
    </lineage>
</organism>
<reference evidence="1" key="1">
    <citation type="journal article" date="2020" name="BMC">
        <title>Leishmania infection induces a limited differential gene expression in the sand fly midgut.</title>
        <authorList>
            <person name="Coutinho-Abreu I.V."/>
            <person name="Serafim T.D."/>
            <person name="Meneses C."/>
            <person name="Kamhawi S."/>
            <person name="Oliveira F."/>
            <person name="Valenzuela J.G."/>
        </authorList>
    </citation>
    <scope>NUCLEOTIDE SEQUENCE</scope>
    <source>
        <strain evidence="1">Jacobina</strain>
        <tissue evidence="1">Midgut</tissue>
    </source>
</reference>
<dbReference type="EMBL" id="GITU01010857">
    <property type="protein sequence ID" value="MBC1179560.1"/>
    <property type="molecule type" value="Transcribed_RNA"/>
</dbReference>
<dbReference type="AlphaFoldDB" id="A0A7G3B526"/>
<name>A0A7G3B526_LUTLO</name>
<evidence type="ECO:0000313" key="1">
    <source>
        <dbReference type="EMBL" id="MBC1179560.1"/>
    </source>
</evidence>
<accession>A0A7G3B526</accession>